<sequence>MPGIRGSRYPTIRHEGTDNKALALTSSDLRAHPSASPESSNKTNAGSLCCKTRHISSIAYSLQLRLWIDHFPGFGRLPVRVRAENYSTEGTKRDPSVASRQSSATADTNRTPSSSTSKFTWTKRNNFNTPVAGDLSHTYGGRSYVTFKVPGGIVASDLNWTLVVSGIAELLKAQEVSGCAELSS</sequence>
<dbReference type="Proteomes" id="UP000596276">
    <property type="component" value="Chromosome 6"/>
</dbReference>
<dbReference type="VEuPathDB" id="FungiDB:AFLA_008544"/>
<keyword evidence="3" id="KW-1185">Reference proteome</keyword>
<evidence type="ECO:0000256" key="1">
    <source>
        <dbReference type="SAM" id="MobiDB-lite"/>
    </source>
</evidence>
<feature type="region of interest" description="Disordered" evidence="1">
    <location>
        <begin position="87"/>
        <end position="121"/>
    </location>
</feature>
<dbReference type="OrthoDB" id="10582349at2759"/>
<proteinExistence type="predicted"/>
<dbReference type="EMBL" id="CP044623">
    <property type="protein sequence ID" value="QRD93577.1"/>
    <property type="molecule type" value="Genomic_DNA"/>
</dbReference>
<gene>
    <name evidence="2" type="ORF">F9C07_8031</name>
</gene>
<name>A0A7U2N125_ASPFN</name>
<evidence type="ECO:0000313" key="3">
    <source>
        <dbReference type="Proteomes" id="UP000596276"/>
    </source>
</evidence>
<organism evidence="2 3">
    <name type="scientific">Aspergillus flavus (strain ATCC 200026 / FGSC A1120 / IAM 13836 / NRRL 3357 / JCM 12722 / SRRC 167)</name>
    <dbReference type="NCBI Taxonomy" id="332952"/>
    <lineage>
        <taxon>Eukaryota</taxon>
        <taxon>Fungi</taxon>
        <taxon>Dikarya</taxon>
        <taxon>Ascomycota</taxon>
        <taxon>Pezizomycotina</taxon>
        <taxon>Eurotiomycetes</taxon>
        <taxon>Eurotiomycetidae</taxon>
        <taxon>Eurotiales</taxon>
        <taxon>Aspergillaceae</taxon>
        <taxon>Aspergillus</taxon>
        <taxon>Aspergillus subgen. Circumdati</taxon>
    </lineage>
</organism>
<evidence type="ECO:0000313" key="2">
    <source>
        <dbReference type="EMBL" id="QRD93577.1"/>
    </source>
</evidence>
<protein>
    <submittedName>
        <fullName evidence="2">Uncharacterized protein</fullName>
    </submittedName>
</protein>
<feature type="compositionally biased region" description="Polar residues" evidence="1">
    <location>
        <begin position="98"/>
        <end position="121"/>
    </location>
</feature>
<reference evidence="3" key="1">
    <citation type="journal article" date="2021" name="G3 (Bethesda)">
        <title>Chromosome assembled and annotated genome sequence of Aspergillus flavus NRRL 3357.</title>
        <authorList>
            <person name="Skerker J.M."/>
            <person name="Pianalto K.M."/>
            <person name="Mondo S.J."/>
            <person name="Yang K."/>
            <person name="Arkin A.P."/>
            <person name="Keller N.P."/>
            <person name="Grigoriev I.V."/>
            <person name="Louise Glass N.L."/>
        </authorList>
    </citation>
    <scope>NUCLEOTIDE SEQUENCE [LARGE SCALE GENOMIC DNA]</scope>
    <source>
        <strain evidence="3">ATCC 200026 / FGSC A1120 / IAM 13836 / NRRL 3357 / JCM 12722 / SRRC 167</strain>
    </source>
</reference>
<dbReference type="VEuPathDB" id="FungiDB:F9C07_8031"/>
<accession>A0A7U2N125</accession>
<dbReference type="AlphaFoldDB" id="A0A7U2N125"/>